<keyword evidence="2 7" id="KW-0378">Hydrolase</keyword>
<dbReference type="AlphaFoldDB" id="A0AAW1SCY4"/>
<evidence type="ECO:0000256" key="3">
    <source>
        <dbReference type="ARBA" id="ARBA00023001"/>
    </source>
</evidence>
<dbReference type="GO" id="GO:0004553">
    <property type="term" value="F:hydrolase activity, hydrolyzing O-glycosyl compounds"/>
    <property type="evidence" value="ECO:0007669"/>
    <property type="project" value="InterPro"/>
</dbReference>
<evidence type="ECO:0000313" key="9">
    <source>
        <dbReference type="EMBL" id="KAK9843695.1"/>
    </source>
</evidence>
<sequence length="303" mass="33067">MPPFELFSVNGGLYLDKGGTQQFHLKGINWMGAGVQLLPVVRYASHWNVFAAVLKNEPHGKATWGTDDPATDWRLAAERIGAAVQAMAPRLLVFVEGVQGTCDNVPRQQLACWGGALDSAGAAPVRLPVPNKVVYSPLLYGPDVQKQGYFNESPTFDNLPGEVWQHQWAYLGANKGPAVVLGEWGGHAVPGTPDNAWHERLAQFLIDRGMTDNFYWCLNPTSTDTGGVLDNDWTTPIRHKLDRLARMNSSPSRLVVDGNGNLQRVDIGGSGASTRIVSAPRTRIQPFVQGVEIPALTGFDRFL</sequence>
<dbReference type="Gene3D" id="3.20.20.80">
    <property type="entry name" value="Glycosidases"/>
    <property type="match status" value="1"/>
</dbReference>
<dbReference type="Pfam" id="PF00150">
    <property type="entry name" value="Cellulase"/>
    <property type="match status" value="1"/>
</dbReference>
<dbReference type="EMBL" id="JALJOU010000005">
    <property type="protein sequence ID" value="KAK9843695.1"/>
    <property type="molecule type" value="Genomic_DNA"/>
</dbReference>
<keyword evidence="10" id="KW-1185">Reference proteome</keyword>
<keyword evidence="6" id="KW-0624">Polysaccharide degradation</keyword>
<protein>
    <recommendedName>
        <fullName evidence="8">Glycoside hydrolase family 5 domain-containing protein</fullName>
    </recommendedName>
</protein>
<dbReference type="PANTHER" id="PTHR35923:SF2">
    <property type="entry name" value="ENDOGLUCANASE"/>
    <property type="match status" value="1"/>
</dbReference>
<evidence type="ECO:0000256" key="4">
    <source>
        <dbReference type="ARBA" id="ARBA00023277"/>
    </source>
</evidence>
<evidence type="ECO:0000259" key="8">
    <source>
        <dbReference type="Pfam" id="PF00150"/>
    </source>
</evidence>
<dbReference type="InterPro" id="IPR017853">
    <property type="entry name" value="GH"/>
</dbReference>
<name>A0AAW1SCY4_9CHLO</name>
<evidence type="ECO:0000256" key="2">
    <source>
        <dbReference type="ARBA" id="ARBA00022801"/>
    </source>
</evidence>
<feature type="domain" description="Glycoside hydrolase family 5" evidence="8">
    <location>
        <begin position="42"/>
        <end position="221"/>
    </location>
</feature>
<keyword evidence="3" id="KW-0136">Cellulose degradation</keyword>
<comment type="caution">
    <text evidence="9">The sequence shown here is derived from an EMBL/GenBank/DDBJ whole genome shotgun (WGS) entry which is preliminary data.</text>
</comment>
<evidence type="ECO:0000256" key="1">
    <source>
        <dbReference type="ARBA" id="ARBA00005641"/>
    </source>
</evidence>
<gene>
    <name evidence="9" type="ORF">WJX81_002693</name>
</gene>
<evidence type="ECO:0000256" key="7">
    <source>
        <dbReference type="RuleBase" id="RU361153"/>
    </source>
</evidence>
<evidence type="ECO:0000313" key="10">
    <source>
        <dbReference type="Proteomes" id="UP001445335"/>
    </source>
</evidence>
<comment type="similarity">
    <text evidence="1 7">Belongs to the glycosyl hydrolase 5 (cellulase A) family.</text>
</comment>
<evidence type="ECO:0000256" key="6">
    <source>
        <dbReference type="ARBA" id="ARBA00023326"/>
    </source>
</evidence>
<keyword evidence="4" id="KW-0119">Carbohydrate metabolism</keyword>
<evidence type="ECO:0000256" key="5">
    <source>
        <dbReference type="ARBA" id="ARBA00023295"/>
    </source>
</evidence>
<dbReference type="PANTHER" id="PTHR35923">
    <property type="entry name" value="MAJOR EXTRACELLULAR ENDOGLUCANASE"/>
    <property type="match status" value="1"/>
</dbReference>
<dbReference type="Proteomes" id="UP001445335">
    <property type="component" value="Unassembled WGS sequence"/>
</dbReference>
<accession>A0AAW1SCY4</accession>
<dbReference type="GO" id="GO:0030245">
    <property type="term" value="P:cellulose catabolic process"/>
    <property type="evidence" value="ECO:0007669"/>
    <property type="project" value="UniProtKB-KW"/>
</dbReference>
<reference evidence="9 10" key="1">
    <citation type="journal article" date="2024" name="Nat. Commun.">
        <title>Phylogenomics reveals the evolutionary origins of lichenization in chlorophyte algae.</title>
        <authorList>
            <person name="Puginier C."/>
            <person name="Libourel C."/>
            <person name="Otte J."/>
            <person name="Skaloud P."/>
            <person name="Haon M."/>
            <person name="Grisel S."/>
            <person name="Petersen M."/>
            <person name="Berrin J.G."/>
            <person name="Delaux P.M."/>
            <person name="Dal Grande F."/>
            <person name="Keller J."/>
        </authorList>
    </citation>
    <scope>NUCLEOTIDE SEQUENCE [LARGE SCALE GENOMIC DNA]</scope>
    <source>
        <strain evidence="9 10">SAG 245.80</strain>
    </source>
</reference>
<dbReference type="InterPro" id="IPR001547">
    <property type="entry name" value="Glyco_hydro_5"/>
</dbReference>
<keyword evidence="5 7" id="KW-0326">Glycosidase</keyword>
<dbReference type="SUPFAM" id="SSF51445">
    <property type="entry name" value="(Trans)glycosidases"/>
    <property type="match status" value="1"/>
</dbReference>
<organism evidence="9 10">
    <name type="scientific">Elliptochloris bilobata</name>
    <dbReference type="NCBI Taxonomy" id="381761"/>
    <lineage>
        <taxon>Eukaryota</taxon>
        <taxon>Viridiplantae</taxon>
        <taxon>Chlorophyta</taxon>
        <taxon>core chlorophytes</taxon>
        <taxon>Trebouxiophyceae</taxon>
        <taxon>Trebouxiophyceae incertae sedis</taxon>
        <taxon>Elliptochloris clade</taxon>
        <taxon>Elliptochloris</taxon>
    </lineage>
</organism>
<proteinExistence type="inferred from homology"/>